<feature type="transmembrane region" description="Helical" evidence="8">
    <location>
        <begin position="78"/>
        <end position="97"/>
    </location>
</feature>
<dbReference type="Proteomes" id="UP000219636">
    <property type="component" value="Unassembled WGS sequence"/>
</dbReference>
<evidence type="ECO:0000256" key="4">
    <source>
        <dbReference type="ARBA" id="ARBA00022692"/>
    </source>
</evidence>
<keyword evidence="11" id="KW-1185">Reference proteome</keyword>
<evidence type="ECO:0000256" key="1">
    <source>
        <dbReference type="ARBA" id="ARBA00004651"/>
    </source>
</evidence>
<keyword evidence="3" id="KW-0997">Cell inner membrane</keyword>
<feature type="domain" description="Threonine/Serine exporter ThrE" evidence="9">
    <location>
        <begin position="6"/>
        <end position="134"/>
    </location>
</feature>
<dbReference type="PANTHER" id="PTHR34390:SF1">
    <property type="entry name" value="SUCCINATE TRANSPORTER SUBUNIT YJJB-RELATED"/>
    <property type="match status" value="1"/>
</dbReference>
<dbReference type="EMBL" id="OBMQ01000006">
    <property type="protein sequence ID" value="SOC11011.1"/>
    <property type="molecule type" value="Genomic_DNA"/>
</dbReference>
<feature type="transmembrane region" description="Helical" evidence="8">
    <location>
        <begin position="52"/>
        <end position="71"/>
    </location>
</feature>
<feature type="transmembrane region" description="Helical" evidence="8">
    <location>
        <begin position="117"/>
        <end position="139"/>
    </location>
</feature>
<dbReference type="GO" id="GO:0005886">
    <property type="term" value="C:plasma membrane"/>
    <property type="evidence" value="ECO:0007669"/>
    <property type="project" value="UniProtKB-SubCell"/>
</dbReference>
<dbReference type="InterPro" id="IPR050539">
    <property type="entry name" value="ThrE_Dicarb/AminoAcid_Exp"/>
</dbReference>
<comment type="subcellular location">
    <subcellularLocation>
        <location evidence="1">Cell membrane</location>
        <topology evidence="1">Multi-pass membrane protein</topology>
    </subcellularLocation>
</comment>
<name>A0A285SSL4_9BACL</name>
<evidence type="ECO:0000313" key="10">
    <source>
        <dbReference type="EMBL" id="SOC11011.1"/>
    </source>
</evidence>
<keyword evidence="2" id="KW-1003">Cell membrane</keyword>
<keyword evidence="5 8" id="KW-1133">Transmembrane helix</keyword>
<evidence type="ECO:0000313" key="11">
    <source>
        <dbReference type="Proteomes" id="UP000219636"/>
    </source>
</evidence>
<dbReference type="PANTHER" id="PTHR34390">
    <property type="entry name" value="UPF0442 PROTEIN YJJB-RELATED"/>
    <property type="match status" value="1"/>
</dbReference>
<reference evidence="11" key="1">
    <citation type="submission" date="2017-08" db="EMBL/GenBank/DDBJ databases">
        <authorList>
            <person name="Varghese N."/>
            <person name="Submissions S."/>
        </authorList>
    </citation>
    <scope>NUCLEOTIDE SEQUENCE [LARGE SCALE GENOMIC DNA]</scope>
    <source>
        <strain evidence="11">JC22</strain>
    </source>
</reference>
<dbReference type="InterPro" id="IPR024528">
    <property type="entry name" value="ThrE_2"/>
</dbReference>
<evidence type="ECO:0000256" key="7">
    <source>
        <dbReference type="ARBA" id="ARBA00034125"/>
    </source>
</evidence>
<comment type="similarity">
    <text evidence="7">Belongs to the ThrE exporter (TC 2.A.79) family.</text>
</comment>
<accession>A0A285SSL4</accession>
<evidence type="ECO:0000256" key="5">
    <source>
        <dbReference type="ARBA" id="ARBA00022989"/>
    </source>
</evidence>
<feature type="transmembrane region" description="Helical" evidence="8">
    <location>
        <begin position="30"/>
        <end position="46"/>
    </location>
</feature>
<evidence type="ECO:0000259" key="9">
    <source>
        <dbReference type="Pfam" id="PF12821"/>
    </source>
</evidence>
<dbReference type="GO" id="GO:0015744">
    <property type="term" value="P:succinate transport"/>
    <property type="evidence" value="ECO:0007669"/>
    <property type="project" value="TreeGrafter"/>
</dbReference>
<gene>
    <name evidence="10" type="ORF">SAMN05880501_10669</name>
</gene>
<keyword evidence="4 8" id="KW-0812">Transmembrane</keyword>
<sequence>MEIILQLIFSFIFTACFGVIFNAPTKAIPYCGLVGSIGWLVYYVLMDYGVTEVQSSFLGAFVIAIVAQIFARRFKMPMIIFNVSGIIPLVPGGIAYNTMRNIVELDYNLGIQNGMRAFMISGAIAMGLVFAEVIIQLVMRMFNKGKTSMQTYARAKRRQKGDFS</sequence>
<dbReference type="RefSeq" id="WP_097073574.1">
    <property type="nucleotide sequence ID" value="NZ_OBMQ01000006.1"/>
</dbReference>
<proteinExistence type="inferred from homology"/>
<feature type="transmembrane region" description="Helical" evidence="8">
    <location>
        <begin position="6"/>
        <end position="23"/>
    </location>
</feature>
<protein>
    <submittedName>
        <fullName evidence="10">Uncharacterized membrane protein YjjB</fullName>
    </submittedName>
</protein>
<keyword evidence="6 8" id="KW-0472">Membrane</keyword>
<evidence type="ECO:0000256" key="6">
    <source>
        <dbReference type="ARBA" id="ARBA00023136"/>
    </source>
</evidence>
<organism evidence="10 11">
    <name type="scientific">Ureibacillus xyleni</name>
    <dbReference type="NCBI Taxonomy" id="614648"/>
    <lineage>
        <taxon>Bacteria</taxon>
        <taxon>Bacillati</taxon>
        <taxon>Bacillota</taxon>
        <taxon>Bacilli</taxon>
        <taxon>Bacillales</taxon>
        <taxon>Caryophanaceae</taxon>
        <taxon>Ureibacillus</taxon>
    </lineage>
</organism>
<dbReference type="AlphaFoldDB" id="A0A285SSL4"/>
<dbReference type="Pfam" id="PF12821">
    <property type="entry name" value="ThrE_2"/>
    <property type="match status" value="1"/>
</dbReference>
<evidence type="ECO:0000256" key="3">
    <source>
        <dbReference type="ARBA" id="ARBA00022519"/>
    </source>
</evidence>
<evidence type="ECO:0000256" key="8">
    <source>
        <dbReference type="SAM" id="Phobius"/>
    </source>
</evidence>
<dbReference type="OrthoDB" id="9810047at2"/>
<evidence type="ECO:0000256" key="2">
    <source>
        <dbReference type="ARBA" id="ARBA00022475"/>
    </source>
</evidence>